<dbReference type="InParanoid" id="A0A0C3E566"/>
<dbReference type="CDD" id="cd02982">
    <property type="entry name" value="PDI_b'_family"/>
    <property type="match status" value="1"/>
</dbReference>
<dbReference type="NCBIfam" id="TIGR01130">
    <property type="entry name" value="ER_PDI_fam"/>
    <property type="match status" value="1"/>
</dbReference>
<dbReference type="SUPFAM" id="SSF52833">
    <property type="entry name" value="Thioredoxin-like"/>
    <property type="match status" value="4"/>
</dbReference>
<dbReference type="GO" id="GO:0005788">
    <property type="term" value="C:endoplasmic reticulum lumen"/>
    <property type="evidence" value="ECO:0007669"/>
    <property type="project" value="UniProtKB-SubCell"/>
</dbReference>
<feature type="domain" description="Thioredoxin" evidence="17">
    <location>
        <begin position="346"/>
        <end position="477"/>
    </location>
</feature>
<evidence type="ECO:0000256" key="7">
    <source>
        <dbReference type="ARBA" id="ARBA00022737"/>
    </source>
</evidence>
<dbReference type="Gene3D" id="3.40.30.10">
    <property type="entry name" value="Glutaredoxin"/>
    <property type="match status" value="4"/>
</dbReference>
<evidence type="ECO:0000256" key="8">
    <source>
        <dbReference type="ARBA" id="ARBA00022824"/>
    </source>
</evidence>
<evidence type="ECO:0000256" key="2">
    <source>
        <dbReference type="ARBA" id="ARBA00002692"/>
    </source>
</evidence>
<comment type="catalytic activity">
    <reaction evidence="1 15">
        <text>Catalyzes the rearrangement of -S-S- bonds in proteins.</text>
        <dbReference type="EC" id="5.3.4.1"/>
    </reaction>
</comment>
<feature type="compositionally biased region" description="Basic and acidic residues" evidence="16">
    <location>
        <begin position="477"/>
        <end position="488"/>
    </location>
</feature>
<reference evidence="18 19" key="1">
    <citation type="submission" date="2014-04" db="EMBL/GenBank/DDBJ databases">
        <authorList>
            <consortium name="DOE Joint Genome Institute"/>
            <person name="Kuo A."/>
            <person name="Kohler A."/>
            <person name="Nagy L.G."/>
            <person name="Floudas D."/>
            <person name="Copeland A."/>
            <person name="Barry K.W."/>
            <person name="Cichocki N."/>
            <person name="Veneault-Fourrey C."/>
            <person name="LaButti K."/>
            <person name="Lindquist E.A."/>
            <person name="Lipzen A."/>
            <person name="Lundell T."/>
            <person name="Morin E."/>
            <person name="Murat C."/>
            <person name="Sun H."/>
            <person name="Tunlid A."/>
            <person name="Henrissat B."/>
            <person name="Grigoriev I.V."/>
            <person name="Hibbett D.S."/>
            <person name="Martin F."/>
            <person name="Nordberg H.P."/>
            <person name="Cantor M.N."/>
            <person name="Hua S.X."/>
        </authorList>
    </citation>
    <scope>NUCLEOTIDE SEQUENCE [LARGE SCALE GENOMIC DNA]</scope>
    <source>
        <strain evidence="18 19">Foug A</strain>
    </source>
</reference>
<dbReference type="FunFam" id="3.40.30.10:FF:000017">
    <property type="entry name" value="Protein disulfide-isomerase A4"/>
    <property type="match status" value="1"/>
</dbReference>
<feature type="disulfide bond" description="Redox-active" evidence="13">
    <location>
        <begin position="58"/>
        <end position="61"/>
    </location>
</feature>
<sequence>MRISSFVSAASAVALASLAAADGDAEKPSDVINITQETFEATVNPEPLILVEFFAPWCGHCKALAPEYELAATSLKENNIKLAKVDCVDQAELCQTHDVHGYPTLKMFRKGEATEYGGPRKSDGIISYMIKQSLPAVSEVTAANLIEFQNADKMVVIAYVSSTSKAPAPEFSAVAEKHRDEYLFGITSDPQAIKAAGVSAPAVVVYRTFDTPATEYPYPVSSSKAEEFEDWLKELAIPILGEVNGDTYGVYVDSGRPLAYLFVDPSEEKSQTYIDALKPVASKYRGKVNFVWIDSTKFGDHAKALNLAEAKWPSFVIQNLDKQLKYPYDQSKDVEPAAVSAMVADYLDGKLVPKLKSEPVPATQDENVFVLVCEQFDEVVFDDSKDVFVEFYAPWCGHCKRLKPIWDSLADRFAGVKDRLVIAKMDATENDLPPSVPFRVGGFPTLKFKPAGSRDFIDYDGDRSLESLIAFVEEKSKNDVKPKVKAPEEETQATFAKPSEGHDEL</sequence>
<dbReference type="EC" id="5.3.4.1" evidence="5 15"/>
<dbReference type="CDD" id="cd02981">
    <property type="entry name" value="PDI_b_family"/>
    <property type="match status" value="1"/>
</dbReference>
<dbReference type="CDD" id="cd02961">
    <property type="entry name" value="PDI_a_family"/>
    <property type="match status" value="1"/>
</dbReference>
<dbReference type="EMBL" id="KN822011">
    <property type="protein sequence ID" value="KIM67950.1"/>
    <property type="molecule type" value="Genomic_DNA"/>
</dbReference>
<dbReference type="GO" id="GO:0034976">
    <property type="term" value="P:response to endoplasmic reticulum stress"/>
    <property type="evidence" value="ECO:0007669"/>
    <property type="project" value="TreeGrafter"/>
</dbReference>
<dbReference type="PANTHER" id="PTHR18929:SF132">
    <property type="entry name" value="PROTEIN DISULFIDE-ISOMERASE A3"/>
    <property type="match status" value="1"/>
</dbReference>
<evidence type="ECO:0000256" key="9">
    <source>
        <dbReference type="ARBA" id="ARBA00023157"/>
    </source>
</evidence>
<evidence type="ECO:0000256" key="10">
    <source>
        <dbReference type="ARBA" id="ARBA00023235"/>
    </source>
</evidence>
<evidence type="ECO:0000256" key="1">
    <source>
        <dbReference type="ARBA" id="ARBA00001182"/>
    </source>
</evidence>
<protein>
    <recommendedName>
        <fullName evidence="12 15">Protein disulfide-isomerase</fullName>
        <ecNumber evidence="5 15">5.3.4.1</ecNumber>
    </recommendedName>
</protein>
<evidence type="ECO:0000256" key="15">
    <source>
        <dbReference type="RuleBase" id="RU361130"/>
    </source>
</evidence>
<dbReference type="InterPro" id="IPR005788">
    <property type="entry name" value="PDI_thioredoxin-like_dom"/>
</dbReference>
<dbReference type="FunCoup" id="A0A0C3E566">
    <property type="interactions" value="237"/>
</dbReference>
<evidence type="ECO:0000256" key="4">
    <source>
        <dbReference type="ARBA" id="ARBA00006347"/>
    </source>
</evidence>
<dbReference type="HOGENOM" id="CLU_025879_5_0_1"/>
<dbReference type="InterPro" id="IPR013766">
    <property type="entry name" value="Thioredoxin_domain"/>
</dbReference>
<feature type="domain" description="Thioredoxin" evidence="17">
    <location>
        <begin position="7"/>
        <end position="135"/>
    </location>
</feature>
<evidence type="ECO:0000256" key="5">
    <source>
        <dbReference type="ARBA" id="ARBA00012723"/>
    </source>
</evidence>
<keyword evidence="9 13" id="KW-1015">Disulfide bond</keyword>
<keyword evidence="11 13" id="KW-0676">Redox-active center</keyword>
<evidence type="ECO:0000313" key="18">
    <source>
        <dbReference type="EMBL" id="KIM67950.1"/>
    </source>
</evidence>
<dbReference type="InterPro" id="IPR017937">
    <property type="entry name" value="Thioredoxin_CS"/>
</dbReference>
<feature type="chain" id="PRO_5005111044" description="Protein disulfide-isomerase" evidence="15">
    <location>
        <begin position="26"/>
        <end position="505"/>
    </location>
</feature>
<dbReference type="InterPro" id="IPR036249">
    <property type="entry name" value="Thioredoxin-like_sf"/>
</dbReference>
<dbReference type="GO" id="GO:0006457">
    <property type="term" value="P:protein folding"/>
    <property type="evidence" value="ECO:0007669"/>
    <property type="project" value="TreeGrafter"/>
</dbReference>
<keyword evidence="6 15" id="KW-0732">Signal</keyword>
<organism evidence="18 19">
    <name type="scientific">Scleroderma citrinum Foug A</name>
    <dbReference type="NCBI Taxonomy" id="1036808"/>
    <lineage>
        <taxon>Eukaryota</taxon>
        <taxon>Fungi</taxon>
        <taxon>Dikarya</taxon>
        <taxon>Basidiomycota</taxon>
        <taxon>Agaricomycotina</taxon>
        <taxon>Agaricomycetes</taxon>
        <taxon>Agaricomycetidae</taxon>
        <taxon>Boletales</taxon>
        <taxon>Sclerodermatineae</taxon>
        <taxon>Sclerodermataceae</taxon>
        <taxon>Scleroderma</taxon>
    </lineage>
</organism>
<feature type="signal peptide" evidence="15">
    <location>
        <begin position="1"/>
        <end position="25"/>
    </location>
</feature>
<evidence type="ECO:0000256" key="3">
    <source>
        <dbReference type="ARBA" id="ARBA00004319"/>
    </source>
</evidence>
<dbReference type="NCBIfam" id="TIGR01126">
    <property type="entry name" value="pdi_dom"/>
    <property type="match status" value="2"/>
</dbReference>
<dbReference type="STRING" id="1036808.A0A0C3E566"/>
<evidence type="ECO:0000256" key="12">
    <source>
        <dbReference type="ARBA" id="ARBA00039846"/>
    </source>
</evidence>
<evidence type="ECO:0000256" key="14">
    <source>
        <dbReference type="RuleBase" id="RU004208"/>
    </source>
</evidence>
<dbReference type="GO" id="GO:0003756">
    <property type="term" value="F:protein disulfide isomerase activity"/>
    <property type="evidence" value="ECO:0007669"/>
    <property type="project" value="UniProtKB-EC"/>
</dbReference>
<evidence type="ECO:0000256" key="16">
    <source>
        <dbReference type="SAM" id="MobiDB-lite"/>
    </source>
</evidence>
<gene>
    <name evidence="18" type="ORF">SCLCIDRAFT_1210108</name>
</gene>
<dbReference type="PROSITE" id="PS51352">
    <property type="entry name" value="THIOREDOXIN_2"/>
    <property type="match status" value="2"/>
</dbReference>
<name>A0A0C3E566_9AGAM</name>
<dbReference type="AlphaFoldDB" id="A0A0C3E566"/>
<dbReference type="InterPro" id="IPR005792">
    <property type="entry name" value="Prot_disulphide_isomerase"/>
</dbReference>
<reference evidence="19" key="2">
    <citation type="submission" date="2015-01" db="EMBL/GenBank/DDBJ databases">
        <title>Evolutionary Origins and Diversification of the Mycorrhizal Mutualists.</title>
        <authorList>
            <consortium name="DOE Joint Genome Institute"/>
            <consortium name="Mycorrhizal Genomics Consortium"/>
            <person name="Kohler A."/>
            <person name="Kuo A."/>
            <person name="Nagy L.G."/>
            <person name="Floudas D."/>
            <person name="Copeland A."/>
            <person name="Barry K.W."/>
            <person name="Cichocki N."/>
            <person name="Veneault-Fourrey C."/>
            <person name="LaButti K."/>
            <person name="Lindquist E.A."/>
            <person name="Lipzen A."/>
            <person name="Lundell T."/>
            <person name="Morin E."/>
            <person name="Murat C."/>
            <person name="Riley R."/>
            <person name="Ohm R."/>
            <person name="Sun H."/>
            <person name="Tunlid A."/>
            <person name="Henrissat B."/>
            <person name="Grigoriev I.V."/>
            <person name="Hibbett D.S."/>
            <person name="Martin F."/>
        </authorList>
    </citation>
    <scope>NUCLEOTIDE SEQUENCE [LARGE SCALE GENOMIC DNA]</scope>
    <source>
        <strain evidence="19">Foug A</strain>
    </source>
</reference>
<dbReference type="FunFam" id="3.40.30.10:FF:000185">
    <property type="entry name" value="Protein disulfide-isomerase"/>
    <property type="match status" value="1"/>
</dbReference>
<keyword evidence="19" id="KW-1185">Reference proteome</keyword>
<dbReference type="CDD" id="cd02995">
    <property type="entry name" value="PDI_a_PDI_a'_C"/>
    <property type="match status" value="1"/>
</dbReference>
<accession>A0A0C3E566</accession>
<evidence type="ECO:0000256" key="13">
    <source>
        <dbReference type="PIRSR" id="PIRSR605792-51"/>
    </source>
</evidence>
<evidence type="ECO:0000313" key="19">
    <source>
        <dbReference type="Proteomes" id="UP000053989"/>
    </source>
</evidence>
<keyword evidence="8" id="KW-0256">Endoplasmic reticulum</keyword>
<dbReference type="PANTHER" id="PTHR18929">
    <property type="entry name" value="PROTEIN DISULFIDE ISOMERASE"/>
    <property type="match status" value="1"/>
</dbReference>
<comment type="function">
    <text evidence="2">Participates in the folding of proteins containing disulfide bonds, may be involved in glycosylation, prolyl hydroxylation and triglyceride transfer.</text>
</comment>
<evidence type="ECO:0000256" key="6">
    <source>
        <dbReference type="ARBA" id="ARBA00022729"/>
    </source>
</evidence>
<comment type="subcellular location">
    <subcellularLocation>
        <location evidence="3">Endoplasmic reticulum lumen</location>
    </subcellularLocation>
</comment>
<evidence type="ECO:0000259" key="17">
    <source>
        <dbReference type="PROSITE" id="PS51352"/>
    </source>
</evidence>
<dbReference type="Proteomes" id="UP000053989">
    <property type="component" value="Unassembled WGS sequence"/>
</dbReference>
<dbReference type="FunFam" id="3.40.30.10:FF:000139">
    <property type="entry name" value="Protein disulfide-isomerase"/>
    <property type="match status" value="1"/>
</dbReference>
<dbReference type="PRINTS" id="PR00421">
    <property type="entry name" value="THIOREDOXIN"/>
</dbReference>
<comment type="similarity">
    <text evidence="4 14">Belongs to the protein disulfide isomerase family.</text>
</comment>
<dbReference type="PROSITE" id="PS00194">
    <property type="entry name" value="THIOREDOXIN_1"/>
    <property type="match status" value="2"/>
</dbReference>
<evidence type="ECO:0000256" key="11">
    <source>
        <dbReference type="ARBA" id="ARBA00023284"/>
    </source>
</evidence>
<dbReference type="Pfam" id="PF13848">
    <property type="entry name" value="Thioredoxin_6"/>
    <property type="match status" value="1"/>
</dbReference>
<feature type="region of interest" description="Disordered" evidence="16">
    <location>
        <begin position="477"/>
        <end position="505"/>
    </location>
</feature>
<dbReference type="OrthoDB" id="427280at2759"/>
<proteinExistence type="inferred from homology"/>
<keyword evidence="10 15" id="KW-0413">Isomerase</keyword>
<keyword evidence="7" id="KW-0677">Repeat</keyword>
<feature type="disulfide bond" description="Redox-active" evidence="13">
    <location>
        <begin position="396"/>
        <end position="399"/>
    </location>
</feature>
<dbReference type="Pfam" id="PF00085">
    <property type="entry name" value="Thioredoxin"/>
    <property type="match status" value="2"/>
</dbReference>